<keyword evidence="4" id="KW-1185">Reference proteome</keyword>
<dbReference type="AlphaFoldDB" id="A0A3N0CPV9"/>
<comment type="similarity">
    <text evidence="1">Belongs to the barstar family.</text>
</comment>
<comment type="caution">
    <text evidence="3">The sequence shown here is derived from an EMBL/GenBank/DDBJ whole genome shotgun (WGS) entry which is preliminary data.</text>
</comment>
<dbReference type="Pfam" id="PF01337">
    <property type="entry name" value="Barstar"/>
    <property type="match status" value="1"/>
</dbReference>
<organism evidence="3 4">
    <name type="scientific">Nocardioides marmoriginsengisoli</name>
    <dbReference type="NCBI Taxonomy" id="661483"/>
    <lineage>
        <taxon>Bacteria</taxon>
        <taxon>Bacillati</taxon>
        <taxon>Actinomycetota</taxon>
        <taxon>Actinomycetes</taxon>
        <taxon>Propionibacteriales</taxon>
        <taxon>Nocardioidaceae</taxon>
        <taxon>Nocardioides</taxon>
    </lineage>
</organism>
<evidence type="ECO:0000256" key="1">
    <source>
        <dbReference type="ARBA" id="ARBA00006845"/>
    </source>
</evidence>
<name>A0A3N0CPV9_9ACTN</name>
<evidence type="ECO:0000313" key="4">
    <source>
        <dbReference type="Proteomes" id="UP000267128"/>
    </source>
</evidence>
<dbReference type="Gene3D" id="3.30.370.10">
    <property type="entry name" value="Barstar-like"/>
    <property type="match status" value="1"/>
</dbReference>
<protein>
    <recommendedName>
        <fullName evidence="2">Barstar (barnase inhibitor) domain-containing protein</fullName>
    </recommendedName>
</protein>
<dbReference type="Proteomes" id="UP000267128">
    <property type="component" value="Unassembled WGS sequence"/>
</dbReference>
<evidence type="ECO:0000259" key="2">
    <source>
        <dbReference type="Pfam" id="PF01337"/>
    </source>
</evidence>
<dbReference type="OrthoDB" id="5184890at2"/>
<sequence length="103" mass="11317">MFGYVDGWTHQTKAEFLAEAAETLHFPDWFGQNLDAFADCLDDLDIVPVVLLWDGWGTLARADREAFDLIVEIAAGRARTVTPPFSLLLRGAGPELDIPALDG</sequence>
<dbReference type="SUPFAM" id="SSF52038">
    <property type="entry name" value="Barstar-related"/>
    <property type="match status" value="1"/>
</dbReference>
<proteinExistence type="inferred from homology"/>
<dbReference type="InterPro" id="IPR035905">
    <property type="entry name" value="Barstar-like_sf"/>
</dbReference>
<dbReference type="InterPro" id="IPR000468">
    <property type="entry name" value="Barstar"/>
</dbReference>
<evidence type="ECO:0000313" key="3">
    <source>
        <dbReference type="EMBL" id="RNL65495.1"/>
    </source>
</evidence>
<gene>
    <name evidence="3" type="ORF">EFK50_03345</name>
</gene>
<feature type="domain" description="Barstar (barnase inhibitor)" evidence="2">
    <location>
        <begin position="4"/>
        <end position="78"/>
    </location>
</feature>
<reference evidence="3 4" key="1">
    <citation type="submission" date="2018-11" db="EMBL/GenBank/DDBJ databases">
        <authorList>
            <person name="Li F."/>
        </authorList>
    </citation>
    <scope>NUCLEOTIDE SEQUENCE [LARGE SCALE GENOMIC DNA]</scope>
    <source>
        <strain evidence="3 4">Gsoil 097</strain>
    </source>
</reference>
<accession>A0A3N0CPV9</accession>
<dbReference type="EMBL" id="RJSE01000003">
    <property type="protein sequence ID" value="RNL65495.1"/>
    <property type="molecule type" value="Genomic_DNA"/>
</dbReference>